<proteinExistence type="predicted"/>
<dbReference type="EMBL" id="BMKX01000002">
    <property type="protein sequence ID" value="GGJ55581.1"/>
    <property type="molecule type" value="Genomic_DNA"/>
</dbReference>
<gene>
    <name evidence="2" type="ORF">GCM10007173_12940</name>
</gene>
<evidence type="ECO:0000313" key="3">
    <source>
        <dbReference type="Proteomes" id="UP000606115"/>
    </source>
</evidence>
<organism evidence="2 3">
    <name type="scientific">Glutamicibacter ardleyensis</name>
    <dbReference type="NCBI Taxonomy" id="225894"/>
    <lineage>
        <taxon>Bacteria</taxon>
        <taxon>Bacillati</taxon>
        <taxon>Actinomycetota</taxon>
        <taxon>Actinomycetes</taxon>
        <taxon>Micrococcales</taxon>
        <taxon>Micrococcaceae</taxon>
        <taxon>Glutamicibacter</taxon>
    </lineage>
</organism>
<keyword evidence="3" id="KW-1185">Reference proteome</keyword>
<dbReference type="GeneID" id="303303675"/>
<sequence>MLISILRTFIPYVWGIVVGSLLSAVPVLEPLREQLLAYGDLAVPVIAAILAGLWYTLWRWLEPKLPVWLVRVVLGSAQAPSYDTGGYEPEGTLGA</sequence>
<dbReference type="Proteomes" id="UP000606115">
    <property type="component" value="Unassembled WGS sequence"/>
</dbReference>
<name>A0ABQ2DJA8_9MICC</name>
<keyword evidence="1" id="KW-0812">Transmembrane</keyword>
<protein>
    <submittedName>
        <fullName evidence="2">Uncharacterized protein</fullName>
    </submittedName>
</protein>
<keyword evidence="1" id="KW-1133">Transmembrane helix</keyword>
<comment type="caution">
    <text evidence="2">The sequence shown here is derived from an EMBL/GenBank/DDBJ whole genome shotgun (WGS) entry which is preliminary data.</text>
</comment>
<keyword evidence="1" id="KW-0472">Membrane</keyword>
<dbReference type="RefSeq" id="WP_188684498.1">
    <property type="nucleotide sequence ID" value="NZ_BMKX01000002.1"/>
</dbReference>
<feature type="transmembrane region" description="Helical" evidence="1">
    <location>
        <begin position="12"/>
        <end position="28"/>
    </location>
</feature>
<accession>A0ABQ2DJA8</accession>
<reference evidence="3" key="1">
    <citation type="journal article" date="2019" name="Int. J. Syst. Evol. Microbiol.">
        <title>The Global Catalogue of Microorganisms (GCM) 10K type strain sequencing project: providing services to taxonomists for standard genome sequencing and annotation.</title>
        <authorList>
            <consortium name="The Broad Institute Genomics Platform"/>
            <consortium name="The Broad Institute Genome Sequencing Center for Infectious Disease"/>
            <person name="Wu L."/>
            <person name="Ma J."/>
        </authorList>
    </citation>
    <scope>NUCLEOTIDE SEQUENCE [LARGE SCALE GENOMIC DNA]</scope>
    <source>
        <strain evidence="3">CGMCC 1.3685</strain>
    </source>
</reference>
<evidence type="ECO:0000313" key="2">
    <source>
        <dbReference type="EMBL" id="GGJ55581.1"/>
    </source>
</evidence>
<evidence type="ECO:0000256" key="1">
    <source>
        <dbReference type="SAM" id="Phobius"/>
    </source>
</evidence>
<feature type="transmembrane region" description="Helical" evidence="1">
    <location>
        <begin position="35"/>
        <end position="57"/>
    </location>
</feature>